<evidence type="ECO:0000256" key="13">
    <source>
        <dbReference type="SAM" id="SignalP"/>
    </source>
</evidence>
<reference evidence="14" key="3">
    <citation type="submission" date="2025-09" db="UniProtKB">
        <authorList>
            <consortium name="Ensembl"/>
        </authorList>
    </citation>
    <scope>IDENTIFICATION</scope>
</reference>
<evidence type="ECO:0000256" key="2">
    <source>
        <dbReference type="ARBA" id="ARBA00022451"/>
    </source>
</evidence>
<dbReference type="SUPFAM" id="SSF54452">
    <property type="entry name" value="MHC antigen-recognition domain"/>
    <property type="match status" value="1"/>
</dbReference>
<keyword evidence="8" id="KW-1015">Disulfide bond</keyword>
<dbReference type="FunFam" id="3.30.500.10:FF:000001">
    <property type="entry name" value="H-2 class I histocompatibility antigen, alpha chain"/>
    <property type="match status" value="1"/>
</dbReference>
<dbReference type="GO" id="GO:0002474">
    <property type="term" value="P:antigen processing and presentation of peptide antigen via MHC class I"/>
    <property type="evidence" value="ECO:0007669"/>
    <property type="project" value="UniProtKB-KW"/>
</dbReference>
<dbReference type="SMART" id="SM00407">
    <property type="entry name" value="IGc1"/>
    <property type="match status" value="1"/>
</dbReference>
<name>A0A8V5GWM5_MELUD</name>
<keyword evidence="15" id="KW-1185">Reference proteome</keyword>
<keyword evidence="5" id="KW-0391">Immunity</keyword>
<keyword evidence="9" id="KW-0325">Glycoprotein</keyword>
<dbReference type="InterPro" id="IPR013783">
    <property type="entry name" value="Ig-like_fold"/>
</dbReference>
<dbReference type="PANTHER" id="PTHR16675">
    <property type="entry name" value="MHC CLASS I-RELATED"/>
    <property type="match status" value="1"/>
</dbReference>
<dbReference type="AlphaFoldDB" id="A0A8V5GWM5"/>
<feature type="transmembrane region" description="Helical" evidence="12">
    <location>
        <begin position="298"/>
        <end position="321"/>
    </location>
</feature>
<dbReference type="InterPro" id="IPR001039">
    <property type="entry name" value="MHC_I_a_a1/a2"/>
</dbReference>
<dbReference type="PROSITE" id="PS00290">
    <property type="entry name" value="IG_MHC"/>
    <property type="match status" value="1"/>
</dbReference>
<dbReference type="FunFam" id="2.60.40.10:FF:000204">
    <property type="entry name" value="Major histocompatibility complex, class I-related protein"/>
    <property type="match status" value="1"/>
</dbReference>
<comment type="similarity">
    <text evidence="10">Belongs to the MHC class I family.</text>
</comment>
<keyword evidence="7 12" id="KW-0472">Membrane</keyword>
<feature type="region of interest" description="Disordered" evidence="11">
    <location>
        <begin position="335"/>
        <end position="361"/>
    </location>
</feature>
<dbReference type="InterPro" id="IPR003006">
    <property type="entry name" value="Ig/MHC_CS"/>
</dbReference>
<evidence type="ECO:0000256" key="4">
    <source>
        <dbReference type="ARBA" id="ARBA00022729"/>
    </source>
</evidence>
<keyword evidence="6 12" id="KW-1133">Transmembrane helix</keyword>
<evidence type="ECO:0000256" key="8">
    <source>
        <dbReference type="ARBA" id="ARBA00023157"/>
    </source>
</evidence>
<evidence type="ECO:0000313" key="15">
    <source>
        <dbReference type="Proteomes" id="UP000694405"/>
    </source>
</evidence>
<dbReference type="PANTHER" id="PTHR16675:SF242">
    <property type="entry name" value="MAJOR HISTOCOMPATIBILITY COMPLEX CLASS I-RELATED GENE PROTEIN"/>
    <property type="match status" value="1"/>
</dbReference>
<dbReference type="InterPro" id="IPR037055">
    <property type="entry name" value="MHC_I-like_Ag-recog_sf"/>
</dbReference>
<dbReference type="Gene3D" id="3.30.500.10">
    <property type="entry name" value="MHC class I-like antigen recognition-like"/>
    <property type="match status" value="1"/>
</dbReference>
<dbReference type="InterPro" id="IPR050208">
    <property type="entry name" value="MHC_class-I_related"/>
</dbReference>
<evidence type="ECO:0000256" key="6">
    <source>
        <dbReference type="ARBA" id="ARBA00022989"/>
    </source>
</evidence>
<evidence type="ECO:0000256" key="11">
    <source>
        <dbReference type="SAM" id="MobiDB-lite"/>
    </source>
</evidence>
<dbReference type="Ensembl" id="ENSMUNT00000034900.1">
    <property type="protein sequence ID" value="ENSMUNP00000031855.1"/>
    <property type="gene ID" value="ENSMUNG00000022183.1"/>
</dbReference>
<feature type="chain" id="PRO_5043938666" evidence="13">
    <location>
        <begin position="19"/>
        <end position="430"/>
    </location>
</feature>
<dbReference type="GO" id="GO:0042612">
    <property type="term" value="C:MHC class I protein complex"/>
    <property type="evidence" value="ECO:0007669"/>
    <property type="project" value="UniProtKB-KW"/>
</dbReference>
<dbReference type="PRINTS" id="PR01638">
    <property type="entry name" value="MHCCLASSI"/>
</dbReference>
<reference evidence="14" key="2">
    <citation type="submission" date="2025-08" db="UniProtKB">
        <authorList>
            <consortium name="Ensembl"/>
        </authorList>
    </citation>
    <scope>IDENTIFICATION</scope>
</reference>
<dbReference type="InterPro" id="IPR011161">
    <property type="entry name" value="MHC_I-like_Ag-recog"/>
</dbReference>
<evidence type="ECO:0000256" key="12">
    <source>
        <dbReference type="SAM" id="Phobius"/>
    </source>
</evidence>
<proteinExistence type="inferred from homology"/>
<dbReference type="GO" id="GO:0005615">
    <property type="term" value="C:extracellular space"/>
    <property type="evidence" value="ECO:0007669"/>
    <property type="project" value="TreeGrafter"/>
</dbReference>
<organism evidence="14 15">
    <name type="scientific">Melopsittacus undulatus</name>
    <name type="common">Budgerigar</name>
    <name type="synonym">Psittacus undulatus</name>
    <dbReference type="NCBI Taxonomy" id="13146"/>
    <lineage>
        <taxon>Eukaryota</taxon>
        <taxon>Metazoa</taxon>
        <taxon>Chordata</taxon>
        <taxon>Craniata</taxon>
        <taxon>Vertebrata</taxon>
        <taxon>Euteleostomi</taxon>
        <taxon>Archelosauria</taxon>
        <taxon>Archosauria</taxon>
        <taxon>Dinosauria</taxon>
        <taxon>Saurischia</taxon>
        <taxon>Theropoda</taxon>
        <taxon>Coelurosauria</taxon>
        <taxon>Aves</taxon>
        <taxon>Neognathae</taxon>
        <taxon>Neoaves</taxon>
        <taxon>Telluraves</taxon>
        <taxon>Australaves</taxon>
        <taxon>Psittaciformes</taxon>
        <taxon>Psittaculidae</taxon>
        <taxon>Melopsittacus</taxon>
    </lineage>
</organism>
<dbReference type="InterPro" id="IPR007110">
    <property type="entry name" value="Ig-like_dom"/>
</dbReference>
<evidence type="ECO:0000256" key="7">
    <source>
        <dbReference type="ARBA" id="ARBA00023136"/>
    </source>
</evidence>
<comment type="subcellular location">
    <subcellularLocation>
        <location evidence="1">Membrane</location>
        <topology evidence="1">Single-pass type I membrane protein</topology>
    </subcellularLocation>
</comment>
<dbReference type="Pfam" id="PF00129">
    <property type="entry name" value="MHC_I"/>
    <property type="match status" value="1"/>
</dbReference>
<sequence>MGPGSAVGLLLLCGLGGGARVLHSLQYLFVTVSDPSPGIPRFQAMGYMDGNLFVHYNSDSKRCQPRTQWIEDNVGQEYWDRVTEIAQTIQQLSYDGLNTLRDRYNQSGRAHTLQYMSGCDLLDDGSTKGYTQVGYDGKDFITFDMDNMTFIPAVPEAEATKRKWEQDESIAETLKNYLENICGERLKKYVRYGQLELERRVSPTVRVSGKEQEDGILTLTCRAHGFYPRPIVLSWLKDGEVRDQDTQWGGLAPNSDGTYYTWASIEAHPGDKDRFRCRVEHASLLQPGLYALEPHSDLLSILLPVAAVVLVAITIIGVLLWKLRAGKAPHAGREAGQELLNGSPDQPHRAADGSASLQGRTGMATARPQAWPWALPAQHQSFLLNSCMGWMSCNRRLLLAAAPLLCAAASPSAAGNEQGLNLELLLPHKC</sequence>
<keyword evidence="3 12" id="KW-0812">Transmembrane</keyword>
<protein>
    <submittedName>
        <fullName evidence="14">Uncharacterized protein</fullName>
    </submittedName>
</protein>
<dbReference type="InterPro" id="IPR003597">
    <property type="entry name" value="Ig_C1-set"/>
</dbReference>
<reference evidence="14" key="1">
    <citation type="submission" date="2020-03" db="EMBL/GenBank/DDBJ databases">
        <title>Melopsittacus undulatus (budgerigar) genome, bMelUnd1, maternal haplotype with Z.</title>
        <authorList>
            <person name="Gedman G."/>
            <person name="Mountcastle J."/>
            <person name="Haase B."/>
            <person name="Formenti G."/>
            <person name="Wright T."/>
            <person name="Apodaca J."/>
            <person name="Pelan S."/>
            <person name="Chow W."/>
            <person name="Rhie A."/>
            <person name="Howe K."/>
            <person name="Fedrigo O."/>
            <person name="Jarvis E.D."/>
        </authorList>
    </citation>
    <scope>NUCLEOTIDE SEQUENCE [LARGE SCALE GENOMIC DNA]</scope>
</reference>
<evidence type="ECO:0000313" key="14">
    <source>
        <dbReference type="Ensembl" id="ENSMUNP00000031855.1"/>
    </source>
</evidence>
<dbReference type="SUPFAM" id="SSF48726">
    <property type="entry name" value="Immunoglobulin"/>
    <property type="match status" value="1"/>
</dbReference>
<accession>A0A8V5GWM5</accession>
<evidence type="ECO:0000256" key="9">
    <source>
        <dbReference type="ARBA" id="ARBA00023180"/>
    </source>
</evidence>
<evidence type="ECO:0000256" key="1">
    <source>
        <dbReference type="ARBA" id="ARBA00004479"/>
    </source>
</evidence>
<evidence type="ECO:0000256" key="10">
    <source>
        <dbReference type="RuleBase" id="RU004439"/>
    </source>
</evidence>
<evidence type="ECO:0000256" key="3">
    <source>
        <dbReference type="ARBA" id="ARBA00022692"/>
    </source>
</evidence>
<keyword evidence="4 13" id="KW-0732">Signal</keyword>
<dbReference type="PROSITE" id="PS50835">
    <property type="entry name" value="IG_LIKE"/>
    <property type="match status" value="1"/>
</dbReference>
<keyword evidence="2" id="KW-0490">MHC I</keyword>
<evidence type="ECO:0000256" key="5">
    <source>
        <dbReference type="ARBA" id="ARBA00022859"/>
    </source>
</evidence>
<dbReference type="GO" id="GO:0009897">
    <property type="term" value="C:external side of plasma membrane"/>
    <property type="evidence" value="ECO:0007669"/>
    <property type="project" value="TreeGrafter"/>
</dbReference>
<dbReference type="Gene3D" id="2.60.40.10">
    <property type="entry name" value="Immunoglobulins"/>
    <property type="match status" value="1"/>
</dbReference>
<dbReference type="InterPro" id="IPR011162">
    <property type="entry name" value="MHC_I/II-like_Ag-recog"/>
</dbReference>
<dbReference type="InterPro" id="IPR036179">
    <property type="entry name" value="Ig-like_dom_sf"/>
</dbReference>
<dbReference type="Proteomes" id="UP000694405">
    <property type="component" value="Unassembled WGS sequence"/>
</dbReference>
<feature type="signal peptide" evidence="13">
    <location>
        <begin position="1"/>
        <end position="18"/>
    </location>
</feature>
<dbReference type="GO" id="GO:0006955">
    <property type="term" value="P:immune response"/>
    <property type="evidence" value="ECO:0007669"/>
    <property type="project" value="TreeGrafter"/>
</dbReference>
<dbReference type="Pfam" id="PF07654">
    <property type="entry name" value="C1-set"/>
    <property type="match status" value="1"/>
</dbReference>